<evidence type="ECO:0000259" key="1">
    <source>
        <dbReference type="Pfam" id="PF16178"/>
    </source>
</evidence>
<gene>
    <name evidence="2" type="primary">ANO7_2</name>
    <name evidence="2" type="ORF">HK097_009684</name>
</gene>
<sequence length="256" mass="28490">MDDKTPLAKRGTYLSKLLAESVCVELEPLNDGQDTVYVKVISTFDALCCEAEKVGLKMPLKIPPSKPEHNGPPRSAKYRTILNYMFASTPVPHGKVSAVFGKAGLQAYEGGDAEESSLADVVSNFFSRARRIELTYSIMTHIALPASSPLQLPITINQLLSQRTFTDWFAVHDGPLPASWHFSRDETEGEVVADNPVPRPLMKKKPNLRVEVYEKWVRSWSVTGRFMSATNPLGAIRGYFGEKIAFHFAFLGKNQE</sequence>
<comment type="caution">
    <text evidence="2">The sequence shown here is derived from an EMBL/GenBank/DDBJ whole genome shotgun (WGS) entry which is preliminary data.</text>
</comment>
<dbReference type="GO" id="GO:0032541">
    <property type="term" value="C:cortical endoplasmic reticulum"/>
    <property type="evidence" value="ECO:0007669"/>
    <property type="project" value="TreeGrafter"/>
</dbReference>
<evidence type="ECO:0000313" key="2">
    <source>
        <dbReference type="EMBL" id="KAJ3049318.1"/>
    </source>
</evidence>
<reference evidence="2" key="1">
    <citation type="submission" date="2020-05" db="EMBL/GenBank/DDBJ databases">
        <title>Phylogenomic resolution of chytrid fungi.</title>
        <authorList>
            <person name="Stajich J.E."/>
            <person name="Amses K."/>
            <person name="Simmons R."/>
            <person name="Seto K."/>
            <person name="Myers J."/>
            <person name="Bonds A."/>
            <person name="Quandt C.A."/>
            <person name="Barry K."/>
            <person name="Liu P."/>
            <person name="Grigoriev I."/>
            <person name="Longcore J.E."/>
            <person name="James T.Y."/>
        </authorList>
    </citation>
    <scope>NUCLEOTIDE SEQUENCE</scope>
    <source>
        <strain evidence="2">JEL0318</strain>
    </source>
</reference>
<feature type="domain" description="Anoctamin dimerisation" evidence="1">
    <location>
        <begin position="8"/>
        <end position="178"/>
    </location>
</feature>
<dbReference type="GO" id="GO:0005254">
    <property type="term" value="F:chloride channel activity"/>
    <property type="evidence" value="ECO:0007669"/>
    <property type="project" value="TreeGrafter"/>
</dbReference>
<dbReference type="EMBL" id="JADGJD010000662">
    <property type="protein sequence ID" value="KAJ3049318.1"/>
    <property type="molecule type" value="Genomic_DNA"/>
</dbReference>
<keyword evidence="3" id="KW-1185">Reference proteome</keyword>
<name>A0AAD5S8K5_9FUNG</name>
<protein>
    <submittedName>
        <fullName evidence="2">Anoctamin-7</fullName>
    </submittedName>
</protein>
<organism evidence="2 3">
    <name type="scientific">Rhizophlyctis rosea</name>
    <dbReference type="NCBI Taxonomy" id="64517"/>
    <lineage>
        <taxon>Eukaryota</taxon>
        <taxon>Fungi</taxon>
        <taxon>Fungi incertae sedis</taxon>
        <taxon>Chytridiomycota</taxon>
        <taxon>Chytridiomycota incertae sedis</taxon>
        <taxon>Chytridiomycetes</taxon>
        <taxon>Rhizophlyctidales</taxon>
        <taxon>Rhizophlyctidaceae</taxon>
        <taxon>Rhizophlyctis</taxon>
    </lineage>
</organism>
<dbReference type="InterPro" id="IPR032394">
    <property type="entry name" value="Anoct_dimer"/>
</dbReference>
<dbReference type="InterPro" id="IPR007632">
    <property type="entry name" value="Anoctamin"/>
</dbReference>
<evidence type="ECO:0000313" key="3">
    <source>
        <dbReference type="Proteomes" id="UP001212841"/>
    </source>
</evidence>
<dbReference type="PANTHER" id="PTHR12308:SF73">
    <property type="entry name" value="ANOCTAMIN"/>
    <property type="match status" value="1"/>
</dbReference>
<dbReference type="GO" id="GO:0046983">
    <property type="term" value="F:protein dimerization activity"/>
    <property type="evidence" value="ECO:0007669"/>
    <property type="project" value="InterPro"/>
</dbReference>
<dbReference type="AlphaFoldDB" id="A0AAD5S8K5"/>
<dbReference type="PANTHER" id="PTHR12308">
    <property type="entry name" value="ANOCTAMIN"/>
    <property type="match status" value="1"/>
</dbReference>
<dbReference type="Pfam" id="PF16178">
    <property type="entry name" value="Anoct_dimer"/>
    <property type="match status" value="1"/>
</dbReference>
<dbReference type="Proteomes" id="UP001212841">
    <property type="component" value="Unassembled WGS sequence"/>
</dbReference>
<accession>A0AAD5S8K5</accession>
<proteinExistence type="predicted"/>